<accession>A0ABU6YWK9</accession>
<evidence type="ECO:0000256" key="1">
    <source>
        <dbReference type="SAM" id="MobiDB-lite"/>
    </source>
</evidence>
<name>A0ABU6YWK9_9FABA</name>
<feature type="region of interest" description="Disordered" evidence="1">
    <location>
        <begin position="21"/>
        <end position="61"/>
    </location>
</feature>
<proteinExistence type="predicted"/>
<evidence type="ECO:0000313" key="3">
    <source>
        <dbReference type="Proteomes" id="UP001341840"/>
    </source>
</evidence>
<comment type="caution">
    <text evidence="2">The sequence shown here is derived from an EMBL/GenBank/DDBJ whole genome shotgun (WGS) entry which is preliminary data.</text>
</comment>
<dbReference type="Proteomes" id="UP001341840">
    <property type="component" value="Unassembled WGS sequence"/>
</dbReference>
<keyword evidence="3" id="KW-1185">Reference proteome</keyword>
<feature type="compositionally biased region" description="Basic and acidic residues" evidence="1">
    <location>
        <begin position="33"/>
        <end position="43"/>
    </location>
</feature>
<evidence type="ECO:0000313" key="2">
    <source>
        <dbReference type="EMBL" id="MED6213851.1"/>
    </source>
</evidence>
<feature type="region of interest" description="Disordered" evidence="1">
    <location>
        <begin position="82"/>
        <end position="119"/>
    </location>
</feature>
<dbReference type="Gene3D" id="3.30.200.20">
    <property type="entry name" value="Phosphorylase Kinase, domain 1"/>
    <property type="match status" value="1"/>
</dbReference>
<feature type="compositionally biased region" description="Basic and acidic residues" evidence="1">
    <location>
        <begin position="83"/>
        <end position="97"/>
    </location>
</feature>
<organism evidence="2 3">
    <name type="scientific">Stylosanthes scabra</name>
    <dbReference type="NCBI Taxonomy" id="79078"/>
    <lineage>
        <taxon>Eukaryota</taxon>
        <taxon>Viridiplantae</taxon>
        <taxon>Streptophyta</taxon>
        <taxon>Embryophyta</taxon>
        <taxon>Tracheophyta</taxon>
        <taxon>Spermatophyta</taxon>
        <taxon>Magnoliopsida</taxon>
        <taxon>eudicotyledons</taxon>
        <taxon>Gunneridae</taxon>
        <taxon>Pentapetalae</taxon>
        <taxon>rosids</taxon>
        <taxon>fabids</taxon>
        <taxon>Fabales</taxon>
        <taxon>Fabaceae</taxon>
        <taxon>Papilionoideae</taxon>
        <taxon>50 kb inversion clade</taxon>
        <taxon>dalbergioids sensu lato</taxon>
        <taxon>Dalbergieae</taxon>
        <taxon>Pterocarpus clade</taxon>
        <taxon>Stylosanthes</taxon>
    </lineage>
</organism>
<feature type="non-terminal residue" evidence="2">
    <location>
        <position position="1"/>
    </location>
</feature>
<dbReference type="EMBL" id="JASCZI010244047">
    <property type="protein sequence ID" value="MED6213851.1"/>
    <property type="molecule type" value="Genomic_DNA"/>
</dbReference>
<reference evidence="2 3" key="1">
    <citation type="journal article" date="2023" name="Plants (Basel)">
        <title>Bridging the Gap: Combining Genomics and Transcriptomics Approaches to Understand Stylosanthes scabra, an Orphan Legume from the Brazilian Caatinga.</title>
        <authorList>
            <person name="Ferreira-Neto J.R.C."/>
            <person name="da Silva M.D."/>
            <person name="Binneck E."/>
            <person name="de Melo N.F."/>
            <person name="da Silva R.H."/>
            <person name="de Melo A.L.T.M."/>
            <person name="Pandolfi V."/>
            <person name="Bustamante F.O."/>
            <person name="Brasileiro-Vidal A.C."/>
            <person name="Benko-Iseppon A.M."/>
        </authorList>
    </citation>
    <scope>NUCLEOTIDE SEQUENCE [LARGE SCALE GENOMIC DNA]</scope>
    <source>
        <tissue evidence="2">Leaves</tissue>
    </source>
</reference>
<protein>
    <submittedName>
        <fullName evidence="2">Uncharacterized protein</fullName>
    </submittedName>
</protein>
<gene>
    <name evidence="2" type="ORF">PIB30_097383</name>
</gene>
<sequence>KRGEGGEDGVGGVGLGAAVSVVEGRQRRSRGIPKRERKTERWANRVGKTELASPPLPPQSVTATEGSLVAVMAIAPLLLPNRVGERKNDGQRRKDDPFSSPPIAGNSHLRRSGVEQKDECAPSTAIREISLLKEMHQINIVRIICLSKSFVSHCDSKLQPDSISDCSWPCSISLE</sequence>